<evidence type="ECO:0000313" key="2">
    <source>
        <dbReference type="EMBL" id="MDQ2090495.1"/>
    </source>
</evidence>
<reference evidence="2" key="1">
    <citation type="submission" date="2022-07" db="EMBL/GenBank/DDBJ databases">
        <authorList>
            <person name="Otstavnykh N."/>
            <person name="Isaeva M."/>
            <person name="Bystritskaya E."/>
        </authorList>
    </citation>
    <scope>NUCLEOTIDE SEQUENCE</scope>
    <source>
        <strain evidence="2">KCTC 52189</strain>
    </source>
</reference>
<dbReference type="Proteomes" id="UP001226762">
    <property type="component" value="Unassembled WGS sequence"/>
</dbReference>
<evidence type="ECO:0000313" key="3">
    <source>
        <dbReference type="Proteomes" id="UP001226762"/>
    </source>
</evidence>
<reference evidence="2" key="2">
    <citation type="submission" date="2023-02" db="EMBL/GenBank/DDBJ databases">
        <title>'Rhodoalgimonas zhirmunskyi' gen. nov., isolated from a red alga.</title>
        <authorList>
            <person name="Nedashkovskaya O.I."/>
            <person name="Otstavnykh N.Y."/>
            <person name="Bystritskaya E.P."/>
            <person name="Balabanova L.A."/>
            <person name="Isaeva M.P."/>
        </authorList>
    </citation>
    <scope>NUCLEOTIDE SEQUENCE</scope>
    <source>
        <strain evidence="2">KCTC 52189</strain>
    </source>
</reference>
<feature type="transmembrane region" description="Helical" evidence="1">
    <location>
        <begin position="78"/>
        <end position="98"/>
    </location>
</feature>
<keyword evidence="1" id="KW-1133">Transmembrane helix</keyword>
<sequence>MVVSVLLPALGLILCAVVIPIVLERWVPESVGGMIVNGVLTAVLMTLLSTGYFLWAYQRQDTRLLDAIGFAPGETLGYFLRLGLSAGLIWGPVMILMISTSPRRWKENVW</sequence>
<dbReference type="EMBL" id="JANHAX010000003">
    <property type="protein sequence ID" value="MDQ2090495.1"/>
    <property type="molecule type" value="Genomic_DNA"/>
</dbReference>
<proteinExistence type="predicted"/>
<gene>
    <name evidence="2" type="ORF">NO357_11350</name>
</gene>
<accession>A0AAE3WDN1</accession>
<feature type="transmembrane region" description="Helical" evidence="1">
    <location>
        <begin position="35"/>
        <end position="58"/>
    </location>
</feature>
<name>A0AAE3WDN1_9RHOB</name>
<keyword evidence="3" id="KW-1185">Reference proteome</keyword>
<dbReference type="AlphaFoldDB" id="A0AAE3WDN1"/>
<dbReference type="RefSeq" id="WP_306735774.1">
    <property type="nucleotide sequence ID" value="NZ_JANHAX010000003.1"/>
</dbReference>
<keyword evidence="1" id="KW-0812">Transmembrane</keyword>
<keyword evidence="1" id="KW-0472">Membrane</keyword>
<organism evidence="2 3">
    <name type="scientific">Marimonas arenosa</name>
    <dbReference type="NCBI Taxonomy" id="1795305"/>
    <lineage>
        <taxon>Bacteria</taxon>
        <taxon>Pseudomonadati</taxon>
        <taxon>Pseudomonadota</taxon>
        <taxon>Alphaproteobacteria</taxon>
        <taxon>Rhodobacterales</taxon>
        <taxon>Paracoccaceae</taxon>
        <taxon>Marimonas</taxon>
    </lineage>
</organism>
<feature type="transmembrane region" description="Helical" evidence="1">
    <location>
        <begin position="6"/>
        <end position="23"/>
    </location>
</feature>
<protein>
    <submittedName>
        <fullName evidence="2">Uncharacterized protein</fullName>
    </submittedName>
</protein>
<comment type="caution">
    <text evidence="2">The sequence shown here is derived from an EMBL/GenBank/DDBJ whole genome shotgun (WGS) entry which is preliminary data.</text>
</comment>
<evidence type="ECO:0000256" key="1">
    <source>
        <dbReference type="SAM" id="Phobius"/>
    </source>
</evidence>